<dbReference type="STRING" id="1104324.P186_1335"/>
<dbReference type="InterPro" id="IPR020545">
    <property type="entry name" value="Asp_carbamoyltransf_reg_N"/>
</dbReference>
<evidence type="ECO:0000256" key="1">
    <source>
        <dbReference type="ARBA" id="ARBA00002565"/>
    </source>
</evidence>
<dbReference type="InterPro" id="IPR002801">
    <property type="entry name" value="Asp_carbamoylTrfase_reg"/>
</dbReference>
<dbReference type="GO" id="GO:0009347">
    <property type="term" value="C:aspartate carbamoyltransferase complex"/>
    <property type="evidence" value="ECO:0007669"/>
    <property type="project" value="InterPro"/>
</dbReference>
<dbReference type="PANTHER" id="PTHR35805:SF1">
    <property type="entry name" value="ASPARTATE CARBAMOYLTRANSFERASE REGULATORY CHAIN"/>
    <property type="match status" value="1"/>
</dbReference>
<dbReference type="SUPFAM" id="SSF57825">
    <property type="entry name" value="Aspartate carbamoyltransferase, Regulatory-chain, C-terminal domain"/>
    <property type="match status" value="1"/>
</dbReference>
<protein>
    <recommendedName>
        <fullName evidence="3 7">Aspartate carbamoyltransferase regulatory chain</fullName>
    </recommendedName>
</protein>
<dbReference type="HOGENOM" id="CLU_128576_0_0_2"/>
<feature type="binding site" evidence="7">
    <location>
        <position position="132"/>
    </location>
    <ligand>
        <name>Zn(2+)</name>
        <dbReference type="ChEBI" id="CHEBI:29105"/>
    </ligand>
</feature>
<dbReference type="InterPro" id="IPR036792">
    <property type="entry name" value="Asp_carbatrfase_reg_C_sf"/>
</dbReference>
<organism evidence="10 11">
    <name type="scientific">Pyrobaculum ferrireducens</name>
    <dbReference type="NCBI Taxonomy" id="1104324"/>
    <lineage>
        <taxon>Archaea</taxon>
        <taxon>Thermoproteota</taxon>
        <taxon>Thermoprotei</taxon>
        <taxon>Thermoproteales</taxon>
        <taxon>Thermoproteaceae</taxon>
        <taxon>Pyrobaculum</taxon>
    </lineage>
</organism>
<keyword evidence="11" id="KW-1185">Reference proteome</keyword>
<evidence type="ECO:0000313" key="10">
    <source>
        <dbReference type="EMBL" id="AET32763.1"/>
    </source>
</evidence>
<gene>
    <name evidence="7" type="primary">pyrI</name>
    <name evidence="10" type="ORF">P186_1335</name>
</gene>
<sequence length="170" mass="18864">MLRLAALGLIFLIVFLLCSMSKELIVSKIESGTVIDHIPAGRALAVLRVLGITGREGLRVALVMNVESRKLGRKDIVKIEGRELTADEVNIISAVAPTATINIVRNYEVVKKFKVTPPEVIRGRFRCKNPTCITNAPREPAEPTFLLVRREPPLFVCAYCGRYHELGDLL</sequence>
<dbReference type="GO" id="GO:0006221">
    <property type="term" value="P:pyrimidine nucleotide biosynthetic process"/>
    <property type="evidence" value="ECO:0007669"/>
    <property type="project" value="UniProtKB-UniRule"/>
</dbReference>
<dbReference type="Pfam" id="PF02748">
    <property type="entry name" value="PyrI_C"/>
    <property type="match status" value="1"/>
</dbReference>
<dbReference type="EMBL" id="CP003098">
    <property type="protein sequence ID" value="AET32763.1"/>
    <property type="molecule type" value="Genomic_DNA"/>
</dbReference>
<comment type="subunit">
    <text evidence="7">Contains catalytic and regulatory chains.</text>
</comment>
<dbReference type="KEGG" id="pyr:P186_1335"/>
<evidence type="ECO:0000259" key="9">
    <source>
        <dbReference type="Pfam" id="PF02748"/>
    </source>
</evidence>
<comment type="similarity">
    <text evidence="2 7">Belongs to the PyrI family.</text>
</comment>
<dbReference type="InterPro" id="IPR020542">
    <property type="entry name" value="Asp_carbamoyltrfase_reg_C"/>
</dbReference>
<dbReference type="GO" id="GO:0006207">
    <property type="term" value="P:'de novo' pyrimidine nucleobase biosynthetic process"/>
    <property type="evidence" value="ECO:0007669"/>
    <property type="project" value="InterPro"/>
</dbReference>
<dbReference type="eggNOG" id="arCOG04229">
    <property type="taxonomic scope" value="Archaea"/>
</dbReference>
<feature type="binding site" evidence="7">
    <location>
        <position position="127"/>
    </location>
    <ligand>
        <name>Zn(2+)</name>
        <dbReference type="ChEBI" id="CHEBI:29105"/>
    </ligand>
</feature>
<evidence type="ECO:0000256" key="6">
    <source>
        <dbReference type="ARBA" id="ARBA00022975"/>
    </source>
</evidence>
<evidence type="ECO:0000259" key="8">
    <source>
        <dbReference type="Pfam" id="PF01948"/>
    </source>
</evidence>
<keyword evidence="6 7" id="KW-0665">Pyrimidine biosynthesis</keyword>
<feature type="domain" description="Aspartate carbamoyltransferase regulatory subunit N-terminal" evidence="8">
    <location>
        <begin position="25"/>
        <end position="115"/>
    </location>
</feature>
<evidence type="ECO:0000256" key="5">
    <source>
        <dbReference type="ARBA" id="ARBA00022833"/>
    </source>
</evidence>
<dbReference type="SUPFAM" id="SSF54893">
    <property type="entry name" value="Aspartate carbamoyltransferase, Regulatory-chain, N-terminal domain"/>
    <property type="match status" value="1"/>
</dbReference>
<dbReference type="InterPro" id="IPR036793">
    <property type="entry name" value="Asp_carbatrfase_reg_N_sf"/>
</dbReference>
<dbReference type="Pfam" id="PF01948">
    <property type="entry name" value="PyrI"/>
    <property type="match status" value="1"/>
</dbReference>
<evidence type="ECO:0000256" key="4">
    <source>
        <dbReference type="ARBA" id="ARBA00022723"/>
    </source>
</evidence>
<dbReference type="GO" id="GO:0046872">
    <property type="term" value="F:metal ion binding"/>
    <property type="evidence" value="ECO:0007669"/>
    <property type="project" value="UniProtKB-KW"/>
</dbReference>
<evidence type="ECO:0000256" key="3">
    <source>
        <dbReference type="ARBA" id="ARBA00021764"/>
    </source>
</evidence>
<name>G7VDH8_9CREN</name>
<feature type="domain" description="Aspartate carbamoyltransferase regulatory subunit C-terminal" evidence="9">
    <location>
        <begin position="121"/>
        <end position="165"/>
    </location>
</feature>
<dbReference type="AlphaFoldDB" id="G7VDH8"/>
<accession>G7VDH8</accession>
<feature type="binding site" evidence="7">
    <location>
        <position position="160"/>
    </location>
    <ligand>
        <name>Zn(2+)</name>
        <dbReference type="ChEBI" id="CHEBI:29105"/>
    </ligand>
</feature>
<dbReference type="NCBIfam" id="TIGR00240">
    <property type="entry name" value="ATCase_reg"/>
    <property type="match status" value="1"/>
</dbReference>
<dbReference type="Gene3D" id="3.30.70.140">
    <property type="entry name" value="Aspartate carbamoyltransferase regulatory subunit, N-terminal domain"/>
    <property type="match status" value="1"/>
</dbReference>
<dbReference type="HAMAP" id="MF_00002">
    <property type="entry name" value="Asp_carb_tr_reg"/>
    <property type="match status" value="1"/>
</dbReference>
<dbReference type="Gene3D" id="2.30.30.20">
    <property type="entry name" value="Aspartate carbamoyltransferase regulatory subunit, C-terminal domain"/>
    <property type="match status" value="1"/>
</dbReference>
<dbReference type="Proteomes" id="UP000005867">
    <property type="component" value="Chromosome"/>
</dbReference>
<keyword evidence="5 7" id="KW-0862">Zinc</keyword>
<evidence type="ECO:0000256" key="7">
    <source>
        <dbReference type="HAMAP-Rule" id="MF_00002"/>
    </source>
</evidence>
<evidence type="ECO:0000256" key="2">
    <source>
        <dbReference type="ARBA" id="ARBA00010498"/>
    </source>
</evidence>
<dbReference type="GO" id="GO:0016740">
    <property type="term" value="F:transferase activity"/>
    <property type="evidence" value="ECO:0007669"/>
    <property type="project" value="UniProtKB-KW"/>
</dbReference>
<keyword evidence="10" id="KW-0808">Transferase</keyword>
<comment type="function">
    <text evidence="1 7">Involved in allosteric regulation of aspartate carbamoyltransferase.</text>
</comment>
<dbReference type="PANTHER" id="PTHR35805">
    <property type="entry name" value="ASPARTATE CARBAMOYLTRANSFERASE REGULATORY CHAIN"/>
    <property type="match status" value="1"/>
</dbReference>
<proteinExistence type="inferred from homology"/>
<feature type="binding site" evidence="7">
    <location>
        <position position="157"/>
    </location>
    <ligand>
        <name>Zn(2+)</name>
        <dbReference type="ChEBI" id="CHEBI:29105"/>
    </ligand>
</feature>
<comment type="cofactor">
    <cofactor evidence="7">
        <name>Zn(2+)</name>
        <dbReference type="ChEBI" id="CHEBI:29105"/>
    </cofactor>
    <text evidence="7">Binds 1 zinc ion per subunit.</text>
</comment>
<reference evidence="10 11" key="1">
    <citation type="journal article" date="2012" name="J. Bacteriol.">
        <title>Complete genome sequence of strain 1860, a crenarchaeon of the genus pyrobaculum able to grow with various electron acceptors.</title>
        <authorList>
            <person name="Mardanov A.V."/>
            <person name="Gumerov V.M."/>
            <person name="Slobodkina G.B."/>
            <person name="Beletsky A.V."/>
            <person name="Bonch-Osmolovskaya E.A."/>
            <person name="Ravin N.V."/>
            <person name="Skryabin K.G."/>
        </authorList>
    </citation>
    <scope>NUCLEOTIDE SEQUENCE [LARGE SCALE GENOMIC DNA]</scope>
    <source>
        <strain evidence="10 11">1860</strain>
    </source>
</reference>
<keyword evidence="4 7" id="KW-0479">Metal-binding</keyword>
<evidence type="ECO:0000313" key="11">
    <source>
        <dbReference type="Proteomes" id="UP000005867"/>
    </source>
</evidence>